<evidence type="ECO:0000313" key="4">
    <source>
        <dbReference type="Proteomes" id="UP000183585"/>
    </source>
</evidence>
<dbReference type="PANTHER" id="PTHR46082">
    <property type="entry name" value="ATP/GTP-BINDING PROTEIN-RELATED"/>
    <property type="match status" value="1"/>
</dbReference>
<feature type="region of interest" description="Disordered" evidence="1">
    <location>
        <begin position="64"/>
        <end position="86"/>
    </location>
</feature>
<dbReference type="Gene3D" id="1.25.40.10">
    <property type="entry name" value="Tetratricopeptide repeat domain"/>
    <property type="match status" value="1"/>
</dbReference>
<evidence type="ECO:0000259" key="2">
    <source>
        <dbReference type="Pfam" id="PF13191"/>
    </source>
</evidence>
<dbReference type="Pfam" id="PF13424">
    <property type="entry name" value="TPR_12"/>
    <property type="match status" value="1"/>
</dbReference>
<dbReference type="InterPro" id="IPR053137">
    <property type="entry name" value="NLR-like"/>
</dbReference>
<dbReference type="Gene3D" id="3.40.50.300">
    <property type="entry name" value="P-loop containing nucleotide triphosphate hydrolases"/>
    <property type="match status" value="1"/>
</dbReference>
<evidence type="ECO:0000313" key="3">
    <source>
        <dbReference type="EMBL" id="SCE99420.1"/>
    </source>
</evidence>
<dbReference type="Proteomes" id="UP000183585">
    <property type="component" value="Unassembled WGS sequence"/>
</dbReference>
<dbReference type="InterPro" id="IPR027417">
    <property type="entry name" value="P-loop_NTPase"/>
</dbReference>
<dbReference type="Pfam" id="PF13191">
    <property type="entry name" value="AAA_16"/>
    <property type="match status" value="1"/>
</dbReference>
<dbReference type="AlphaFoldDB" id="A0A1C4WTA2"/>
<dbReference type="SUPFAM" id="SSF52540">
    <property type="entry name" value="P-loop containing nucleoside triphosphate hydrolases"/>
    <property type="match status" value="1"/>
</dbReference>
<organism evidence="3 4">
    <name type="scientific">Micromonospora carbonacea</name>
    <dbReference type="NCBI Taxonomy" id="47853"/>
    <lineage>
        <taxon>Bacteria</taxon>
        <taxon>Bacillati</taxon>
        <taxon>Actinomycetota</taxon>
        <taxon>Actinomycetes</taxon>
        <taxon>Micromonosporales</taxon>
        <taxon>Micromonosporaceae</taxon>
        <taxon>Micromonospora</taxon>
    </lineage>
</organism>
<dbReference type="InterPro" id="IPR041664">
    <property type="entry name" value="AAA_16"/>
</dbReference>
<gene>
    <name evidence="3" type="ORF">GA0070563_10410</name>
</gene>
<reference evidence="4" key="1">
    <citation type="submission" date="2016-06" db="EMBL/GenBank/DDBJ databases">
        <authorList>
            <person name="Varghese N."/>
            <person name="Submissions Spin"/>
        </authorList>
    </citation>
    <scope>NUCLEOTIDE SEQUENCE [LARGE SCALE GENOMIC DNA]</scope>
    <source>
        <strain evidence="4">DSM 43168</strain>
    </source>
</reference>
<accession>A0A1C4WTA2</accession>
<keyword evidence="4" id="KW-1185">Reference proteome</keyword>
<dbReference type="PRINTS" id="PR00364">
    <property type="entry name" value="DISEASERSIST"/>
</dbReference>
<dbReference type="EMBL" id="FMCT01000004">
    <property type="protein sequence ID" value="SCE99420.1"/>
    <property type="molecule type" value="Genomic_DNA"/>
</dbReference>
<dbReference type="SUPFAM" id="SSF48452">
    <property type="entry name" value="TPR-like"/>
    <property type="match status" value="1"/>
</dbReference>
<name>A0A1C4WTA2_9ACTN</name>
<proteinExistence type="predicted"/>
<feature type="domain" description="Orc1-like AAA ATPase" evidence="2">
    <location>
        <begin position="89"/>
        <end position="205"/>
    </location>
</feature>
<dbReference type="InterPro" id="IPR011990">
    <property type="entry name" value="TPR-like_helical_dom_sf"/>
</dbReference>
<sequence length="767" mass="81826">MLVVPVHLSSRRPRLRLIGGALFVAAVVAAALALDATVVATVTTALGAVAGVLGAWLPLRQRTPQAEGAAAGPPRRSVTAPTGDAPRVLHGRETELARLRSALARPGGRFRVLAGLGGVGKSALALALHEHAAARRGRSAWWISARTPETFTDGLVHVAETLGATPADADELRAGTARARDLWWELLSRARRGWLLVIDDADELRVLGALDGTGWLRPSGRGLVLVTSRISSPHPWGRAAEVIRLGPLAEGPAARMLLDLTGGGSEAAARRLARRLGGLPLALKVAGSDIGREFSRWESLAEYESALDAGDVTGLLHVDRGVGGPPDPRQVPATTFELSLASLTGEGLPHATPLLRLLSCYAPNLPIPVDLLACEAVDALLGGPADEAGRQRHLHTALRGLAQLSLVAEGHLERHGTRIRTASLHPLVSEASRSRAAGAPHQAAVEAVVAALAPLRSDDSRTWPLAAIVSPHVRQLLDTSLAYLDVEHLTALLDVAARLVAATAWSGAADASGQLASHALARTTPLDEDHPARLNLRAELAWATGRNGDWDTARTMLASVLRTWESQADPPPLPVLDVRHKLAWSIGRTGDWESARARLTAVGEARRRLLGADHPDTLHTRCCLAWATWRTGSPAEAEAEYRSVIADRRAVLGDDHVEVLDAYHSLAEGYVLDNRHEEAEAVLRTVVAARDRLLGPDHPETLDNCPRYWLGRALQGQGRHAEATDLLERLLREQTRWFGVDHPATAATRACLTGRPGTTGTDTTHAR</sequence>
<dbReference type="PANTHER" id="PTHR46082:SF6">
    <property type="entry name" value="AAA+ ATPASE DOMAIN-CONTAINING PROTEIN-RELATED"/>
    <property type="match status" value="1"/>
</dbReference>
<evidence type="ECO:0000256" key="1">
    <source>
        <dbReference type="SAM" id="MobiDB-lite"/>
    </source>
</evidence>
<protein>
    <submittedName>
        <fullName evidence="3">Tetratricopeptide repeat-containing protein</fullName>
    </submittedName>
</protein>
<dbReference type="Pfam" id="PF13374">
    <property type="entry name" value="TPR_10"/>
    <property type="match status" value="2"/>
</dbReference>